<evidence type="ECO:0000256" key="2">
    <source>
        <dbReference type="ARBA" id="ARBA00023002"/>
    </source>
</evidence>
<dbReference type="Pfam" id="PF00106">
    <property type="entry name" value="adh_short"/>
    <property type="match status" value="1"/>
</dbReference>
<dbReference type="PANTHER" id="PTHR43544:SF7">
    <property type="entry name" value="NADB-LER2"/>
    <property type="match status" value="1"/>
</dbReference>
<dbReference type="GO" id="GO:0005737">
    <property type="term" value="C:cytoplasm"/>
    <property type="evidence" value="ECO:0007669"/>
    <property type="project" value="TreeGrafter"/>
</dbReference>
<dbReference type="CDD" id="cd05325">
    <property type="entry name" value="carb_red_sniffer_like_SDR_c"/>
    <property type="match status" value="1"/>
</dbReference>
<dbReference type="InterPro" id="IPR036291">
    <property type="entry name" value="NAD(P)-bd_dom_sf"/>
</dbReference>
<gene>
    <name evidence="3" type="primary">csgA_4</name>
    <name evidence="3" type="ORF">TNCT_362821</name>
</gene>
<dbReference type="OrthoDB" id="5296at2759"/>
<dbReference type="SUPFAM" id="SSF51735">
    <property type="entry name" value="NAD(P)-binding Rossmann-fold domains"/>
    <property type="match status" value="1"/>
</dbReference>
<dbReference type="AlphaFoldDB" id="A0A8X6K6J3"/>
<keyword evidence="4" id="KW-1185">Reference proteome</keyword>
<dbReference type="PRINTS" id="PR00081">
    <property type="entry name" value="GDHRDH"/>
</dbReference>
<sequence>MMALRFPKHLPRFFHKFVTPVFGHHQECSQSSADLPPKEKTLELDTVMVTGATRGIGLEFVRQLVGLPKPPRFVFATYRNENALMGLNEIEKCSESTRLILLKLDVTIQSDIIQVAEKVEEVAGILGLNLLVNNAGIARNRMLMDLSPYFMEEHFKTNAVGPVMLLKELLPMLHMGALNKDWNNPGKFPGLNASKAAVLNISAWSGSLQRAMDPPIFEPEIAYRISKAALNTSMRCLSRLLKSHNILMVQMNPGYVKTSLGRRLVPPHEGLNPIEVSESVSSMLRTLAQCEESQHGGFIERNGTPIPY</sequence>
<dbReference type="EMBL" id="BMAO01010360">
    <property type="protein sequence ID" value="GFQ66650.1"/>
    <property type="molecule type" value="Genomic_DNA"/>
</dbReference>
<comment type="caution">
    <text evidence="3">The sequence shown here is derived from an EMBL/GenBank/DDBJ whole genome shotgun (WGS) entry which is preliminary data.</text>
</comment>
<proteinExistence type="predicted"/>
<evidence type="ECO:0000313" key="3">
    <source>
        <dbReference type="EMBL" id="GFQ66650.1"/>
    </source>
</evidence>
<accession>A0A8X6K6J3</accession>
<dbReference type="InterPro" id="IPR002347">
    <property type="entry name" value="SDR_fam"/>
</dbReference>
<dbReference type="Gene3D" id="3.40.50.720">
    <property type="entry name" value="NAD(P)-binding Rossmann-like Domain"/>
    <property type="match status" value="1"/>
</dbReference>
<keyword evidence="2" id="KW-0560">Oxidoreductase</keyword>
<evidence type="ECO:0000313" key="4">
    <source>
        <dbReference type="Proteomes" id="UP000887116"/>
    </source>
</evidence>
<keyword evidence="1" id="KW-0521">NADP</keyword>
<name>A0A8X6K6J3_TRICU</name>
<dbReference type="GO" id="GO:0016491">
    <property type="term" value="F:oxidoreductase activity"/>
    <property type="evidence" value="ECO:0007669"/>
    <property type="project" value="UniProtKB-KW"/>
</dbReference>
<dbReference type="PANTHER" id="PTHR43544">
    <property type="entry name" value="SHORT-CHAIN DEHYDROGENASE/REDUCTASE"/>
    <property type="match status" value="1"/>
</dbReference>
<organism evidence="3 4">
    <name type="scientific">Trichonephila clavata</name>
    <name type="common">Joro spider</name>
    <name type="synonym">Nephila clavata</name>
    <dbReference type="NCBI Taxonomy" id="2740835"/>
    <lineage>
        <taxon>Eukaryota</taxon>
        <taxon>Metazoa</taxon>
        <taxon>Ecdysozoa</taxon>
        <taxon>Arthropoda</taxon>
        <taxon>Chelicerata</taxon>
        <taxon>Arachnida</taxon>
        <taxon>Araneae</taxon>
        <taxon>Araneomorphae</taxon>
        <taxon>Entelegynae</taxon>
        <taxon>Araneoidea</taxon>
        <taxon>Nephilidae</taxon>
        <taxon>Trichonephila</taxon>
    </lineage>
</organism>
<evidence type="ECO:0000256" key="1">
    <source>
        <dbReference type="ARBA" id="ARBA00022857"/>
    </source>
</evidence>
<dbReference type="InterPro" id="IPR051468">
    <property type="entry name" value="Fungal_SecMetab_SDRs"/>
</dbReference>
<reference evidence="3" key="1">
    <citation type="submission" date="2020-07" db="EMBL/GenBank/DDBJ databases">
        <title>Multicomponent nature underlies the extraordinary mechanical properties of spider dragline silk.</title>
        <authorList>
            <person name="Kono N."/>
            <person name="Nakamura H."/>
            <person name="Mori M."/>
            <person name="Yoshida Y."/>
            <person name="Ohtoshi R."/>
            <person name="Malay A.D."/>
            <person name="Moran D.A.P."/>
            <person name="Tomita M."/>
            <person name="Numata K."/>
            <person name="Arakawa K."/>
        </authorList>
    </citation>
    <scope>NUCLEOTIDE SEQUENCE</scope>
</reference>
<protein>
    <submittedName>
        <fullName evidence="3">C-factor</fullName>
    </submittedName>
</protein>
<dbReference type="Proteomes" id="UP000887116">
    <property type="component" value="Unassembled WGS sequence"/>
</dbReference>